<feature type="transmembrane region" description="Helical" evidence="3">
    <location>
        <begin position="124"/>
        <end position="150"/>
    </location>
</feature>
<dbReference type="RefSeq" id="WP_379034301.1">
    <property type="nucleotide sequence ID" value="NZ_JBHTLN010000002.1"/>
</dbReference>
<comment type="catalytic activity">
    <reaction evidence="2">
        <text>2 GTP = 3',3'-c-di-GMP + 2 diphosphate</text>
        <dbReference type="Rhea" id="RHEA:24898"/>
        <dbReference type="ChEBI" id="CHEBI:33019"/>
        <dbReference type="ChEBI" id="CHEBI:37565"/>
        <dbReference type="ChEBI" id="CHEBI:58805"/>
        <dbReference type="EC" id="2.7.7.65"/>
    </reaction>
</comment>
<dbReference type="EC" id="2.7.7.65" evidence="1"/>
<dbReference type="PANTHER" id="PTHR45138">
    <property type="entry name" value="REGULATORY COMPONENTS OF SENSORY TRANSDUCTION SYSTEM"/>
    <property type="match status" value="1"/>
</dbReference>
<keyword evidence="5" id="KW-0548">Nucleotidyltransferase</keyword>
<evidence type="ECO:0000256" key="2">
    <source>
        <dbReference type="ARBA" id="ARBA00034247"/>
    </source>
</evidence>
<dbReference type="InterPro" id="IPR000160">
    <property type="entry name" value="GGDEF_dom"/>
</dbReference>
<dbReference type="Pfam" id="PF00990">
    <property type="entry name" value="GGDEF"/>
    <property type="match status" value="1"/>
</dbReference>
<keyword evidence="3" id="KW-0812">Transmembrane</keyword>
<dbReference type="InterPro" id="IPR050469">
    <property type="entry name" value="Diguanylate_Cyclase"/>
</dbReference>
<sequence length="381" mass="42703">MTKKTRGNVIKAQEFDPHALACEELRHVYRGKNSSKLIVLFSGFVAAGMLAWDIGIVYACAWYAWLLVAHAWHWWLGRLDFHSANLSAELARINRHVMAAAFAGLGWGALSIALPFLSRPSKAAILIIMIIGVIVALPRLVVFLPIFFAFAAGVYVPLLLATPFLDFETLHMVVVMLLLVGATLWASARDIRKILIEVLLKQVASEQASWEDKLTGIGNRRSFDVNFANHWAQATRSKVPLSLMMVDVDFFKKFNDNYGHQAGDECLRQVALALDSCARRAGDSVTRYGGEEFAVVLFHTSLNEAQHVSENMLNAIRRLTIPHAQSQHEIVTISMGIATILPTLHDDMQHFVEEADKCLYRAKENGRNRAEWQIVKNVKKE</sequence>
<feature type="domain" description="GGDEF" evidence="4">
    <location>
        <begin position="239"/>
        <end position="375"/>
    </location>
</feature>
<feature type="transmembrane region" description="Helical" evidence="3">
    <location>
        <begin position="97"/>
        <end position="117"/>
    </location>
</feature>
<dbReference type="PANTHER" id="PTHR45138:SF9">
    <property type="entry name" value="DIGUANYLATE CYCLASE DGCM-RELATED"/>
    <property type="match status" value="1"/>
</dbReference>
<accession>A0ABW3P9P7</accession>
<feature type="transmembrane region" description="Helical" evidence="3">
    <location>
        <begin position="170"/>
        <end position="188"/>
    </location>
</feature>
<dbReference type="InterPro" id="IPR029787">
    <property type="entry name" value="Nucleotide_cyclase"/>
</dbReference>
<evidence type="ECO:0000259" key="4">
    <source>
        <dbReference type="PROSITE" id="PS50887"/>
    </source>
</evidence>
<dbReference type="GO" id="GO:0052621">
    <property type="term" value="F:diguanylate cyclase activity"/>
    <property type="evidence" value="ECO:0007669"/>
    <property type="project" value="UniProtKB-EC"/>
</dbReference>
<proteinExistence type="predicted"/>
<dbReference type="SMART" id="SM00267">
    <property type="entry name" value="GGDEF"/>
    <property type="match status" value="1"/>
</dbReference>
<evidence type="ECO:0000313" key="6">
    <source>
        <dbReference type="Proteomes" id="UP001597206"/>
    </source>
</evidence>
<keyword evidence="3" id="KW-0472">Membrane</keyword>
<keyword evidence="5" id="KW-0808">Transferase</keyword>
<feature type="transmembrane region" description="Helical" evidence="3">
    <location>
        <begin position="37"/>
        <end position="65"/>
    </location>
</feature>
<dbReference type="InterPro" id="IPR043128">
    <property type="entry name" value="Rev_trsase/Diguanyl_cyclase"/>
</dbReference>
<evidence type="ECO:0000256" key="3">
    <source>
        <dbReference type="SAM" id="Phobius"/>
    </source>
</evidence>
<comment type="caution">
    <text evidence="5">The sequence shown here is derived from an EMBL/GenBank/DDBJ whole genome shotgun (WGS) entry which is preliminary data.</text>
</comment>
<dbReference type="NCBIfam" id="TIGR00254">
    <property type="entry name" value="GGDEF"/>
    <property type="match status" value="1"/>
</dbReference>
<dbReference type="PROSITE" id="PS50887">
    <property type="entry name" value="GGDEF"/>
    <property type="match status" value="1"/>
</dbReference>
<dbReference type="Gene3D" id="3.30.70.270">
    <property type="match status" value="1"/>
</dbReference>
<name>A0ABW3P9P7_9PROT</name>
<dbReference type="CDD" id="cd01949">
    <property type="entry name" value="GGDEF"/>
    <property type="match status" value="1"/>
</dbReference>
<gene>
    <name evidence="5" type="ORF">ACFQ2T_10850</name>
</gene>
<dbReference type="Proteomes" id="UP001597206">
    <property type="component" value="Unassembled WGS sequence"/>
</dbReference>
<keyword evidence="3" id="KW-1133">Transmembrane helix</keyword>
<dbReference type="SUPFAM" id="SSF55073">
    <property type="entry name" value="Nucleotide cyclase"/>
    <property type="match status" value="1"/>
</dbReference>
<protein>
    <recommendedName>
        <fullName evidence="1">diguanylate cyclase</fullName>
        <ecNumber evidence="1">2.7.7.65</ecNumber>
    </recommendedName>
</protein>
<reference evidence="6" key="1">
    <citation type="journal article" date="2019" name="Int. J. Syst. Evol. Microbiol.">
        <title>The Global Catalogue of Microorganisms (GCM) 10K type strain sequencing project: providing services to taxonomists for standard genome sequencing and annotation.</title>
        <authorList>
            <consortium name="The Broad Institute Genomics Platform"/>
            <consortium name="The Broad Institute Genome Sequencing Center for Infectious Disease"/>
            <person name="Wu L."/>
            <person name="Ma J."/>
        </authorList>
    </citation>
    <scope>NUCLEOTIDE SEQUENCE [LARGE SCALE GENOMIC DNA]</scope>
    <source>
        <strain evidence="6">CCUG 58411</strain>
    </source>
</reference>
<evidence type="ECO:0000256" key="1">
    <source>
        <dbReference type="ARBA" id="ARBA00012528"/>
    </source>
</evidence>
<keyword evidence="6" id="KW-1185">Reference proteome</keyword>
<organism evidence="5 6">
    <name type="scientific">Methylophilus flavus</name>
    <dbReference type="NCBI Taxonomy" id="640084"/>
    <lineage>
        <taxon>Bacteria</taxon>
        <taxon>Pseudomonadati</taxon>
        <taxon>Pseudomonadota</taxon>
        <taxon>Betaproteobacteria</taxon>
        <taxon>Nitrosomonadales</taxon>
        <taxon>Methylophilaceae</taxon>
        <taxon>Methylophilus</taxon>
    </lineage>
</organism>
<evidence type="ECO:0000313" key="5">
    <source>
        <dbReference type="EMBL" id="MFD1123004.1"/>
    </source>
</evidence>
<dbReference type="EMBL" id="JBHTLN010000002">
    <property type="protein sequence ID" value="MFD1123004.1"/>
    <property type="molecule type" value="Genomic_DNA"/>
</dbReference>